<gene>
    <name evidence="1" type="ORF">KC19_9G153900</name>
</gene>
<organism evidence="1 2">
    <name type="scientific">Ceratodon purpureus</name>
    <name type="common">Fire moss</name>
    <name type="synonym">Dicranum purpureum</name>
    <dbReference type="NCBI Taxonomy" id="3225"/>
    <lineage>
        <taxon>Eukaryota</taxon>
        <taxon>Viridiplantae</taxon>
        <taxon>Streptophyta</taxon>
        <taxon>Embryophyta</taxon>
        <taxon>Bryophyta</taxon>
        <taxon>Bryophytina</taxon>
        <taxon>Bryopsida</taxon>
        <taxon>Dicranidae</taxon>
        <taxon>Pseudoditrichales</taxon>
        <taxon>Ditrichaceae</taxon>
        <taxon>Ceratodon</taxon>
    </lineage>
</organism>
<dbReference type="AlphaFoldDB" id="A0A8T0H052"/>
<evidence type="ECO:0000313" key="2">
    <source>
        <dbReference type="Proteomes" id="UP000822688"/>
    </source>
</evidence>
<comment type="caution">
    <text evidence="1">The sequence shown here is derived from an EMBL/GenBank/DDBJ whole genome shotgun (WGS) entry which is preliminary data.</text>
</comment>
<sequence length="121" mass="13213">MQAWLPIKEHLLIRNRLLQSPSSAQCPSWAEFQTFAREGTRASPRLSLKLGPPHCSAPSLQSTVQAPRISHYQAMLHSSSSSPGFDTLQGHVQARGSFCCNPLLVPLLVSNLPGLNRDVVS</sequence>
<keyword evidence="2" id="KW-1185">Reference proteome</keyword>
<proteinExistence type="predicted"/>
<accession>A0A8T0H052</accession>
<name>A0A8T0H052_CERPU</name>
<dbReference type="EMBL" id="CM026430">
    <property type="protein sequence ID" value="KAG0562532.1"/>
    <property type="molecule type" value="Genomic_DNA"/>
</dbReference>
<protein>
    <submittedName>
        <fullName evidence="1">Uncharacterized protein</fullName>
    </submittedName>
</protein>
<dbReference type="Proteomes" id="UP000822688">
    <property type="component" value="Chromosome 9"/>
</dbReference>
<reference evidence="1" key="1">
    <citation type="submission" date="2020-06" db="EMBL/GenBank/DDBJ databases">
        <title>WGS assembly of Ceratodon purpureus strain R40.</title>
        <authorList>
            <person name="Carey S.B."/>
            <person name="Jenkins J."/>
            <person name="Shu S."/>
            <person name="Lovell J.T."/>
            <person name="Sreedasyam A."/>
            <person name="Maumus F."/>
            <person name="Tiley G.P."/>
            <person name="Fernandez-Pozo N."/>
            <person name="Barry K."/>
            <person name="Chen C."/>
            <person name="Wang M."/>
            <person name="Lipzen A."/>
            <person name="Daum C."/>
            <person name="Saski C.A."/>
            <person name="Payton A.C."/>
            <person name="Mcbreen J.C."/>
            <person name="Conrad R.E."/>
            <person name="Kollar L.M."/>
            <person name="Olsson S."/>
            <person name="Huttunen S."/>
            <person name="Landis J.B."/>
            <person name="Wickett N.J."/>
            <person name="Johnson M.G."/>
            <person name="Rensing S.A."/>
            <person name="Grimwood J."/>
            <person name="Schmutz J."/>
            <person name="Mcdaniel S.F."/>
        </authorList>
    </citation>
    <scope>NUCLEOTIDE SEQUENCE</scope>
    <source>
        <strain evidence="1">R40</strain>
    </source>
</reference>
<evidence type="ECO:0000313" key="1">
    <source>
        <dbReference type="EMBL" id="KAG0562532.1"/>
    </source>
</evidence>